<keyword evidence="3" id="KW-1185">Reference proteome</keyword>
<evidence type="ECO:0000313" key="2">
    <source>
        <dbReference type="EMBL" id="WVZ73249.1"/>
    </source>
</evidence>
<dbReference type="Proteomes" id="UP001341281">
    <property type="component" value="Chromosome 05"/>
</dbReference>
<reference evidence="2 3" key="1">
    <citation type="submission" date="2024-02" db="EMBL/GenBank/DDBJ databases">
        <title>High-quality chromosome-scale genome assembly of Pensacola bahiagrass (Paspalum notatum Flugge var. saurae).</title>
        <authorList>
            <person name="Vega J.M."/>
            <person name="Podio M."/>
            <person name="Orjuela J."/>
            <person name="Siena L.A."/>
            <person name="Pessino S.C."/>
            <person name="Combes M.C."/>
            <person name="Mariac C."/>
            <person name="Albertini E."/>
            <person name="Pupilli F."/>
            <person name="Ortiz J.P.A."/>
            <person name="Leblanc O."/>
        </authorList>
    </citation>
    <scope>NUCLEOTIDE SEQUENCE [LARGE SCALE GENOMIC DNA]</scope>
    <source>
        <strain evidence="2">R1</strain>
        <tissue evidence="2">Leaf</tissue>
    </source>
</reference>
<dbReference type="AlphaFoldDB" id="A0AAQ3THW4"/>
<accession>A0AAQ3THW4</accession>
<protein>
    <submittedName>
        <fullName evidence="2">Uncharacterized protein</fullName>
    </submittedName>
</protein>
<feature type="compositionally biased region" description="Basic residues" evidence="1">
    <location>
        <begin position="61"/>
        <end position="75"/>
    </location>
</feature>
<feature type="region of interest" description="Disordered" evidence="1">
    <location>
        <begin position="1"/>
        <end position="75"/>
    </location>
</feature>
<proteinExistence type="predicted"/>
<gene>
    <name evidence="2" type="ORF">U9M48_021578</name>
</gene>
<name>A0AAQ3THW4_PASNO</name>
<organism evidence="2 3">
    <name type="scientific">Paspalum notatum var. saurae</name>
    <dbReference type="NCBI Taxonomy" id="547442"/>
    <lineage>
        <taxon>Eukaryota</taxon>
        <taxon>Viridiplantae</taxon>
        <taxon>Streptophyta</taxon>
        <taxon>Embryophyta</taxon>
        <taxon>Tracheophyta</taxon>
        <taxon>Spermatophyta</taxon>
        <taxon>Magnoliopsida</taxon>
        <taxon>Liliopsida</taxon>
        <taxon>Poales</taxon>
        <taxon>Poaceae</taxon>
        <taxon>PACMAD clade</taxon>
        <taxon>Panicoideae</taxon>
        <taxon>Andropogonodae</taxon>
        <taxon>Paspaleae</taxon>
        <taxon>Paspalinae</taxon>
        <taxon>Paspalum</taxon>
    </lineage>
</organism>
<evidence type="ECO:0000256" key="1">
    <source>
        <dbReference type="SAM" id="MobiDB-lite"/>
    </source>
</evidence>
<evidence type="ECO:0000313" key="3">
    <source>
        <dbReference type="Proteomes" id="UP001341281"/>
    </source>
</evidence>
<dbReference type="EMBL" id="CP144749">
    <property type="protein sequence ID" value="WVZ73249.1"/>
    <property type="molecule type" value="Genomic_DNA"/>
</dbReference>
<sequence>MEGPAGARPVKKDMHGSEVEDEDEDRAWSAADEGGSICRDVHDGQAAPPIDPRVDDDRRTHLARTHGARRGRAMT</sequence>